<dbReference type="Gene3D" id="3.90.420.10">
    <property type="entry name" value="Oxidoreductase, molybdopterin-binding domain"/>
    <property type="match status" value="1"/>
</dbReference>
<evidence type="ECO:0000313" key="16">
    <source>
        <dbReference type="EnsemblMetazoa" id="HelroP163202"/>
    </source>
</evidence>
<evidence type="ECO:0000313" key="15">
    <source>
        <dbReference type="EMBL" id="ESN96168.1"/>
    </source>
</evidence>
<evidence type="ECO:0000256" key="8">
    <source>
        <dbReference type="ARBA" id="ARBA00022617"/>
    </source>
</evidence>
<evidence type="ECO:0000256" key="4">
    <source>
        <dbReference type="ARBA" id="ARBA00004678"/>
    </source>
</evidence>
<evidence type="ECO:0000256" key="6">
    <source>
        <dbReference type="ARBA" id="ARBA00012505"/>
    </source>
</evidence>
<dbReference type="STRING" id="6412.T1ETS6"/>
<dbReference type="Pfam" id="PF03404">
    <property type="entry name" value="Mo-co_dimer"/>
    <property type="match status" value="1"/>
</dbReference>
<dbReference type="Pfam" id="PF00173">
    <property type="entry name" value="Cyt-b5"/>
    <property type="match status" value="1"/>
</dbReference>
<keyword evidence="7" id="KW-0500">Molybdenum</keyword>
<dbReference type="SUPFAM" id="SSF56524">
    <property type="entry name" value="Oxidoreductase molybdopterin-binding domain"/>
    <property type="match status" value="1"/>
</dbReference>
<evidence type="ECO:0000256" key="10">
    <source>
        <dbReference type="ARBA" id="ARBA00023002"/>
    </source>
</evidence>
<dbReference type="InterPro" id="IPR005066">
    <property type="entry name" value="MoCF_OxRdtse_dimer"/>
</dbReference>
<dbReference type="InterPro" id="IPR036400">
    <property type="entry name" value="Cyt_B5-like_heme/steroid_sf"/>
</dbReference>
<dbReference type="FunCoup" id="T1ETS6">
    <property type="interactions" value="1050"/>
</dbReference>
<organism evidence="16 17">
    <name type="scientific">Helobdella robusta</name>
    <name type="common">Californian leech</name>
    <dbReference type="NCBI Taxonomy" id="6412"/>
    <lineage>
        <taxon>Eukaryota</taxon>
        <taxon>Metazoa</taxon>
        <taxon>Spiralia</taxon>
        <taxon>Lophotrochozoa</taxon>
        <taxon>Annelida</taxon>
        <taxon>Clitellata</taxon>
        <taxon>Hirudinea</taxon>
        <taxon>Rhynchobdellida</taxon>
        <taxon>Glossiphoniidae</taxon>
        <taxon>Helobdella</taxon>
    </lineage>
</organism>
<dbReference type="eggNOG" id="KOG0535">
    <property type="taxonomic scope" value="Eukaryota"/>
</dbReference>
<dbReference type="eggNOG" id="KOG4576">
    <property type="taxonomic scope" value="Eukaryota"/>
</dbReference>
<dbReference type="Pfam" id="PF00174">
    <property type="entry name" value="Oxidored_molyb"/>
    <property type="match status" value="1"/>
</dbReference>
<dbReference type="InterPro" id="IPR000572">
    <property type="entry name" value="OxRdtase_Mopterin-bd_dom"/>
</dbReference>
<evidence type="ECO:0000313" key="17">
    <source>
        <dbReference type="Proteomes" id="UP000015101"/>
    </source>
</evidence>
<keyword evidence="9" id="KW-0479">Metal-binding</keyword>
<dbReference type="PANTHER" id="PTHR19372:SF7">
    <property type="entry name" value="SULFITE OXIDASE, MITOCHONDRIAL"/>
    <property type="match status" value="1"/>
</dbReference>
<dbReference type="UniPathway" id="UPA00096"/>
<dbReference type="InParanoid" id="T1ETS6"/>
<dbReference type="InterPro" id="IPR001199">
    <property type="entry name" value="Cyt_B5-like_heme/steroid-bd"/>
</dbReference>
<dbReference type="CTD" id="20199976"/>
<dbReference type="InterPro" id="IPR036374">
    <property type="entry name" value="OxRdtase_Mopterin-bd_sf"/>
</dbReference>
<dbReference type="EMBL" id="AMQM01001337">
    <property type="status" value="NOT_ANNOTATED_CDS"/>
    <property type="molecule type" value="Genomic_DNA"/>
</dbReference>
<reference evidence="16" key="3">
    <citation type="submission" date="2015-06" db="UniProtKB">
        <authorList>
            <consortium name="EnsemblMetazoa"/>
        </authorList>
    </citation>
    <scope>IDENTIFICATION</scope>
</reference>
<comment type="cofactor">
    <cofactor evidence="1">
        <name>Mo-molybdopterin</name>
        <dbReference type="ChEBI" id="CHEBI:71302"/>
    </cofactor>
</comment>
<dbReference type="GeneID" id="20199976"/>
<dbReference type="SUPFAM" id="SSF55856">
    <property type="entry name" value="Cytochrome b5-like heme/steroid binding domain"/>
    <property type="match status" value="1"/>
</dbReference>
<dbReference type="EC" id="1.8.3.1" evidence="6"/>
<dbReference type="GO" id="GO:0008482">
    <property type="term" value="F:sulfite oxidase activity"/>
    <property type="evidence" value="ECO:0000318"/>
    <property type="project" value="GO_Central"/>
</dbReference>
<dbReference type="SMART" id="SM01117">
    <property type="entry name" value="Cyt-b5"/>
    <property type="match status" value="1"/>
</dbReference>
<reference evidence="17" key="1">
    <citation type="submission" date="2012-12" db="EMBL/GenBank/DDBJ databases">
        <authorList>
            <person name="Hellsten U."/>
            <person name="Grimwood J."/>
            <person name="Chapman J.A."/>
            <person name="Shapiro H."/>
            <person name="Aerts A."/>
            <person name="Otillar R.P."/>
            <person name="Terry A.Y."/>
            <person name="Boore J.L."/>
            <person name="Simakov O."/>
            <person name="Marletaz F."/>
            <person name="Cho S.-J."/>
            <person name="Edsinger-Gonzales E."/>
            <person name="Havlak P."/>
            <person name="Kuo D.-H."/>
            <person name="Larsson T."/>
            <person name="Lv J."/>
            <person name="Arendt D."/>
            <person name="Savage R."/>
            <person name="Osoegawa K."/>
            <person name="de Jong P."/>
            <person name="Lindberg D.R."/>
            <person name="Seaver E.C."/>
            <person name="Weisblat D.A."/>
            <person name="Putnam N.H."/>
            <person name="Grigoriev I.V."/>
            <person name="Rokhsar D.S."/>
        </authorList>
    </citation>
    <scope>NUCLEOTIDE SEQUENCE</scope>
</reference>
<dbReference type="GO" id="GO:0005758">
    <property type="term" value="C:mitochondrial intermembrane space"/>
    <property type="evidence" value="ECO:0007669"/>
    <property type="project" value="UniProtKB-SubCell"/>
</dbReference>
<accession>T1ETS6</accession>
<evidence type="ECO:0000256" key="1">
    <source>
        <dbReference type="ARBA" id="ARBA00001924"/>
    </source>
</evidence>
<proteinExistence type="predicted"/>
<dbReference type="FunFam" id="3.10.120.10:FF:000007">
    <property type="entry name" value="Sulfite oxidase, mitochondrial"/>
    <property type="match status" value="1"/>
</dbReference>
<dbReference type="OMA" id="TWHVAEL"/>
<dbReference type="GO" id="GO:0006790">
    <property type="term" value="P:sulfur compound metabolic process"/>
    <property type="evidence" value="ECO:0000318"/>
    <property type="project" value="GO_Central"/>
</dbReference>
<evidence type="ECO:0000259" key="14">
    <source>
        <dbReference type="PROSITE" id="PS50255"/>
    </source>
</evidence>
<dbReference type="SUPFAM" id="SSF81296">
    <property type="entry name" value="E set domains"/>
    <property type="match status" value="1"/>
</dbReference>
<sequence>MMIRTFGKKIVGRCCAKVSNRRSCSDYQRSVRSSSSYSFSKTNQNDDNKRTKTQVYCKIAVCLAAAGATGFYCWKKFLSNSNHVTSLEKLAEDLPFEAGARRPDLPNYKYDEVAEHTSEETGIWVIFKEGVYDITKFIKQHPGGDEKISMAIGGSVEPFWDLYSIHLNKHVFEILESLRIGNVHPEEEMQVFKSGDHYAHEPKRHPALKVNSQKPFNAETPLQILVESFYTPNELFFVRNHLPVPKKSKLEDDFQITGIGLDSSISLTMSELKMKYKPHEITTSVMCAGNRRSAMHETKPVKGLQWSAGAVSTAKWKGIKLSDLLKDLGITEDSKACHIIFQGADTDIESKPYEVSIPLEIALDPNREVLLAFEMNGKEIPLDHGYPIRVIVPGVIGARQVKWLKKIIVSEKESDSLWQQKDYKTFNPSLNIETCDTGKAMAVLEFPVQSAICQPANGSVLKLENKKSLEVKGYALSGAGKKILRVDVSVDGGQSWMEADLYTETKTQMNREWAWTLWKLDVPLSDDMLRKQIDITCKATDSAHNTQPESDLGIWNARGLLENKWPKISVKFE</sequence>
<dbReference type="Gene3D" id="2.60.40.650">
    <property type="match status" value="1"/>
</dbReference>
<dbReference type="PRINTS" id="PR00363">
    <property type="entry name" value="CYTOCHROMEB5"/>
</dbReference>
<dbReference type="PROSITE" id="PS50255">
    <property type="entry name" value="CYTOCHROME_B5_2"/>
    <property type="match status" value="1"/>
</dbReference>
<dbReference type="KEGG" id="hro:HELRODRAFT_163202"/>
<dbReference type="GO" id="GO:0030151">
    <property type="term" value="F:molybdenum ion binding"/>
    <property type="evidence" value="ECO:0007669"/>
    <property type="project" value="InterPro"/>
</dbReference>
<name>T1ETS6_HELRO</name>
<evidence type="ECO:0000256" key="5">
    <source>
        <dbReference type="ARBA" id="ARBA00004971"/>
    </source>
</evidence>
<keyword evidence="8" id="KW-0349">Heme</keyword>
<protein>
    <recommendedName>
        <fullName evidence="13">Sulfite oxidase</fullName>
        <ecNumber evidence="6">1.8.3.1</ecNumber>
    </recommendedName>
</protein>
<evidence type="ECO:0000256" key="7">
    <source>
        <dbReference type="ARBA" id="ARBA00022505"/>
    </source>
</evidence>
<dbReference type="AlphaFoldDB" id="T1ETS6"/>
<comment type="cofactor">
    <cofactor evidence="2">
        <name>heme b</name>
        <dbReference type="ChEBI" id="CHEBI:60344"/>
    </cofactor>
</comment>
<dbReference type="EMBL" id="KB097495">
    <property type="protein sequence ID" value="ESN96168.1"/>
    <property type="molecule type" value="Genomic_DNA"/>
</dbReference>
<dbReference type="PRINTS" id="PR00407">
    <property type="entry name" value="EUMOPTERIN"/>
</dbReference>
<dbReference type="EnsemblMetazoa" id="HelroT163202">
    <property type="protein sequence ID" value="HelroP163202"/>
    <property type="gene ID" value="HelroG163202"/>
</dbReference>
<keyword evidence="10" id="KW-0560">Oxidoreductase</keyword>
<dbReference type="GO" id="GO:0043546">
    <property type="term" value="F:molybdopterin cofactor binding"/>
    <property type="evidence" value="ECO:0000318"/>
    <property type="project" value="GO_Central"/>
</dbReference>
<dbReference type="InterPro" id="IPR008335">
    <property type="entry name" value="Mopterin_OxRdtase_euk"/>
</dbReference>
<evidence type="ECO:0000256" key="3">
    <source>
        <dbReference type="ARBA" id="ARBA00004569"/>
    </source>
</evidence>
<keyword evidence="12" id="KW-0496">Mitochondrion</keyword>
<dbReference type="Gene3D" id="3.10.120.10">
    <property type="entry name" value="Cytochrome b5-like heme/steroid binding domain"/>
    <property type="match status" value="1"/>
</dbReference>
<keyword evidence="17" id="KW-1185">Reference proteome</keyword>
<evidence type="ECO:0000256" key="9">
    <source>
        <dbReference type="ARBA" id="ARBA00022723"/>
    </source>
</evidence>
<evidence type="ECO:0000256" key="11">
    <source>
        <dbReference type="ARBA" id="ARBA00023004"/>
    </source>
</evidence>
<dbReference type="FunFam" id="2.60.40.650:FF:000002">
    <property type="entry name" value="sulfite oxidase"/>
    <property type="match status" value="1"/>
</dbReference>
<dbReference type="GO" id="GO:0005739">
    <property type="term" value="C:mitochondrion"/>
    <property type="evidence" value="ECO:0000318"/>
    <property type="project" value="GO_Central"/>
</dbReference>
<gene>
    <name evidence="16" type="primary">20199976</name>
    <name evidence="15" type="ORF">HELRODRAFT_163202</name>
</gene>
<evidence type="ECO:0000256" key="12">
    <source>
        <dbReference type="ARBA" id="ARBA00023128"/>
    </source>
</evidence>
<dbReference type="FunFam" id="3.90.420.10:FF:000002">
    <property type="entry name" value="sulfite oxidase, mitochondrial"/>
    <property type="match status" value="1"/>
</dbReference>
<reference evidence="15 17" key="2">
    <citation type="journal article" date="2013" name="Nature">
        <title>Insights into bilaterian evolution from three spiralian genomes.</title>
        <authorList>
            <person name="Simakov O."/>
            <person name="Marletaz F."/>
            <person name="Cho S.J."/>
            <person name="Edsinger-Gonzales E."/>
            <person name="Havlak P."/>
            <person name="Hellsten U."/>
            <person name="Kuo D.H."/>
            <person name="Larsson T."/>
            <person name="Lv J."/>
            <person name="Arendt D."/>
            <person name="Savage R."/>
            <person name="Osoegawa K."/>
            <person name="de Jong P."/>
            <person name="Grimwood J."/>
            <person name="Chapman J.A."/>
            <person name="Shapiro H."/>
            <person name="Aerts A."/>
            <person name="Otillar R.P."/>
            <person name="Terry A.Y."/>
            <person name="Boore J.L."/>
            <person name="Grigoriev I.V."/>
            <person name="Lindberg D.R."/>
            <person name="Seaver E.C."/>
            <person name="Weisblat D.A."/>
            <person name="Putnam N.H."/>
            <person name="Rokhsar D.S."/>
        </authorList>
    </citation>
    <scope>NUCLEOTIDE SEQUENCE</scope>
</reference>
<comment type="pathway">
    <text evidence="5">Energy metabolism; sulfur metabolism.</text>
</comment>
<dbReference type="RefSeq" id="XP_009025395.1">
    <property type="nucleotide sequence ID" value="XM_009027147.1"/>
</dbReference>
<dbReference type="InterPro" id="IPR014756">
    <property type="entry name" value="Ig_E-set"/>
</dbReference>
<feature type="domain" description="Cytochrome b5 heme-binding" evidence="14">
    <location>
        <begin position="105"/>
        <end position="184"/>
    </location>
</feature>
<dbReference type="PANTHER" id="PTHR19372">
    <property type="entry name" value="SULFITE REDUCTASE"/>
    <property type="match status" value="1"/>
</dbReference>
<comment type="pathway">
    <text evidence="4">Sulfur metabolism.</text>
</comment>
<evidence type="ECO:0000256" key="2">
    <source>
        <dbReference type="ARBA" id="ARBA00001970"/>
    </source>
</evidence>
<keyword evidence="11" id="KW-0408">Iron</keyword>
<dbReference type="OrthoDB" id="10051395at2759"/>
<dbReference type="Proteomes" id="UP000015101">
    <property type="component" value="Unassembled WGS sequence"/>
</dbReference>
<comment type="subcellular location">
    <subcellularLocation>
        <location evidence="3">Mitochondrion intermembrane space</location>
    </subcellularLocation>
</comment>
<dbReference type="GO" id="GO:0020037">
    <property type="term" value="F:heme binding"/>
    <property type="evidence" value="ECO:0000318"/>
    <property type="project" value="GO_Central"/>
</dbReference>
<evidence type="ECO:0000256" key="13">
    <source>
        <dbReference type="ARBA" id="ARBA00070338"/>
    </source>
</evidence>
<dbReference type="HOGENOM" id="CLU_003827_5_1_1"/>